<keyword evidence="5" id="KW-0998">Cell outer membrane</keyword>
<dbReference type="GO" id="GO:0009279">
    <property type="term" value="C:cell outer membrane"/>
    <property type="evidence" value="ECO:0007669"/>
    <property type="project" value="UniProtKB-SubCell"/>
</dbReference>
<comment type="similarity">
    <text evidence="2">Belongs to the SusD family.</text>
</comment>
<evidence type="ECO:0000313" key="9">
    <source>
        <dbReference type="Proteomes" id="UP000293331"/>
    </source>
</evidence>
<dbReference type="AlphaFoldDB" id="A0A4Q5LRN7"/>
<organism evidence="8 9">
    <name type="scientific">Mucilaginibacter terrigena</name>
    <dbReference type="NCBI Taxonomy" id="2492395"/>
    <lineage>
        <taxon>Bacteria</taxon>
        <taxon>Pseudomonadati</taxon>
        <taxon>Bacteroidota</taxon>
        <taxon>Sphingobacteriia</taxon>
        <taxon>Sphingobacteriales</taxon>
        <taxon>Sphingobacteriaceae</taxon>
        <taxon>Mucilaginibacter</taxon>
    </lineage>
</organism>
<dbReference type="SUPFAM" id="SSF48452">
    <property type="entry name" value="TPR-like"/>
    <property type="match status" value="1"/>
</dbReference>
<keyword evidence="3" id="KW-0732">Signal</keyword>
<gene>
    <name evidence="8" type="ORF">EWM62_01355</name>
</gene>
<evidence type="ECO:0000259" key="7">
    <source>
        <dbReference type="Pfam" id="PF14322"/>
    </source>
</evidence>
<evidence type="ECO:0000256" key="5">
    <source>
        <dbReference type="ARBA" id="ARBA00023237"/>
    </source>
</evidence>
<dbReference type="OrthoDB" id="5694214at2"/>
<dbReference type="Pfam" id="PF14322">
    <property type="entry name" value="SusD-like_3"/>
    <property type="match status" value="1"/>
</dbReference>
<evidence type="ECO:0000256" key="4">
    <source>
        <dbReference type="ARBA" id="ARBA00023136"/>
    </source>
</evidence>
<dbReference type="Proteomes" id="UP000293331">
    <property type="component" value="Unassembled WGS sequence"/>
</dbReference>
<evidence type="ECO:0000256" key="3">
    <source>
        <dbReference type="ARBA" id="ARBA00022729"/>
    </source>
</evidence>
<dbReference type="Pfam" id="PF07980">
    <property type="entry name" value="SusD_RagB"/>
    <property type="match status" value="1"/>
</dbReference>
<feature type="domain" description="RagB/SusD" evidence="6">
    <location>
        <begin position="354"/>
        <end position="505"/>
    </location>
</feature>
<sequence>MKSKNIKYAVATCVVLACTYIACKKVLDIPPPTQSEETYFKTEGEFRTAILGAYASLTDFYSSAAPGAGGNAVLKSFYLPGDDLTMSSSNSYEIFKGLNSSDGDLSVFFRSNYIMIGRANKVLEKVESAGDGVFTTPGTKDAIKGEALFLRSYAYYQLWNAFGTAPVVTETLKSLDELDKPSSTGTQLLDQAVTDLTAAATLLPATWSASDRGRVTANSANGLLGKVLVFRASANKSAADYNAAIAAFNKITGASLVTNFEDNFDYRKENNAESIFEYQAGSALVGAGGMNAWLANDACDCGTAGSYYLMFTTDGNNYMGGGLYTPTAKFVNAFEANDPRLPFTFTSDKSKVVKYVLNNQLDGGVNSINNYRVLRYADILLLKAEATLQGGGSTADAIGLINQVRTRARNMVAGGTVPANFNTTETNKTTIMNWIMDERLRELGAEGNRWWDIRRWAIGGTITLDNAYFSSNLTDIIKYDAHFLYFPIPDSEKSLNPNIVQNPGYN</sequence>
<dbReference type="Gene3D" id="1.25.40.390">
    <property type="match status" value="1"/>
</dbReference>
<evidence type="ECO:0000259" key="6">
    <source>
        <dbReference type="Pfam" id="PF07980"/>
    </source>
</evidence>
<evidence type="ECO:0000313" key="8">
    <source>
        <dbReference type="EMBL" id="RYU92117.1"/>
    </source>
</evidence>
<name>A0A4Q5LRN7_9SPHI</name>
<protein>
    <submittedName>
        <fullName evidence="8">RagB/SusD family nutrient uptake outer membrane protein</fullName>
    </submittedName>
</protein>
<dbReference type="InterPro" id="IPR033985">
    <property type="entry name" value="SusD-like_N"/>
</dbReference>
<keyword evidence="4" id="KW-0472">Membrane</keyword>
<accession>A0A4Q5LRN7</accession>
<comment type="caution">
    <text evidence="8">The sequence shown here is derived from an EMBL/GenBank/DDBJ whole genome shotgun (WGS) entry which is preliminary data.</text>
</comment>
<evidence type="ECO:0000256" key="2">
    <source>
        <dbReference type="ARBA" id="ARBA00006275"/>
    </source>
</evidence>
<dbReference type="InterPro" id="IPR011990">
    <property type="entry name" value="TPR-like_helical_dom_sf"/>
</dbReference>
<evidence type="ECO:0000256" key="1">
    <source>
        <dbReference type="ARBA" id="ARBA00004442"/>
    </source>
</evidence>
<dbReference type="EMBL" id="SEWG01000001">
    <property type="protein sequence ID" value="RYU92117.1"/>
    <property type="molecule type" value="Genomic_DNA"/>
</dbReference>
<dbReference type="InterPro" id="IPR012944">
    <property type="entry name" value="SusD_RagB_dom"/>
</dbReference>
<dbReference type="CDD" id="cd08977">
    <property type="entry name" value="SusD"/>
    <property type="match status" value="1"/>
</dbReference>
<dbReference type="RefSeq" id="WP_129874847.1">
    <property type="nucleotide sequence ID" value="NZ_SEWG01000001.1"/>
</dbReference>
<proteinExistence type="inferred from homology"/>
<reference evidence="8 9" key="1">
    <citation type="submission" date="2019-02" db="EMBL/GenBank/DDBJ databases">
        <title>Bacterial novel species Mucilaginibacter sp. 17JY9-4 isolated from soil.</title>
        <authorList>
            <person name="Jung H.-Y."/>
        </authorList>
    </citation>
    <scope>NUCLEOTIDE SEQUENCE [LARGE SCALE GENOMIC DNA]</scope>
    <source>
        <strain evidence="8 9">17JY9-4</strain>
    </source>
</reference>
<dbReference type="PROSITE" id="PS51257">
    <property type="entry name" value="PROKAR_LIPOPROTEIN"/>
    <property type="match status" value="1"/>
</dbReference>
<feature type="domain" description="SusD-like N-terminal" evidence="7">
    <location>
        <begin position="89"/>
        <end position="227"/>
    </location>
</feature>
<keyword evidence="9" id="KW-1185">Reference proteome</keyword>
<comment type="subcellular location">
    <subcellularLocation>
        <location evidence="1">Cell outer membrane</location>
    </subcellularLocation>
</comment>